<dbReference type="EMBL" id="LNYT01000007">
    <property type="protein sequence ID" value="KTD48842.1"/>
    <property type="molecule type" value="Genomic_DNA"/>
</dbReference>
<proteinExistence type="predicted"/>
<dbReference type="Proteomes" id="UP000054608">
    <property type="component" value="Unassembled WGS sequence"/>
</dbReference>
<dbReference type="PATRIC" id="fig|458.5.peg.1233"/>
<gene>
    <name evidence="1" type="ORF">Lrub_1193</name>
</gene>
<sequence>MARYRIVDGIPKEVIPLQIKPVAHQEIPSITGSIISPEAGTMLYGYYSMDYRLPGGDMLRLLANHNQKTVQILLLTGDAQKLKQLPGTRQASLVANAIASIHRYCIRSENYSKPRTAAQLAKFNLAKKTIQRLSRLLPAERAIPVGDWSAYEALRHQVITLIEACRAENRLLTTNPVLSEGWLETILYEARQEAQHFELNRVFPVSRLDQLDFTEVKSRRQGKTTTFIWDSDIHIGHNEQALHDTLSMIGNLYGLLPAPSLTQVPANRFKRLETFFYKLWNDGHHWINHLASRKKLPHAIDTDNHSNGLSVLKIKPYYSLGGIPQRGYDNVAALVHCLTGCHEPGKTAQSLDEAQRLLTPCPNGSWVLLDNQSRILIRVNDDWHQLNYFEEDGLVYPLPHGEDLFTLSQLSKQHLYLPEKFKLHTRAFFSKIPLFFSYFFNSLKTFTQALQREFHQHVHEDHVVLDNPIPAEETRTLHPLLNSLQDILNGHGLLATGQTLEEFVREKIANSPYVVVREQHRPSPPAYDNPLHRSFHVLRHIAGFFVDTSERNPLVGTLAMAAYIYGGCAVLAPKALTAVLTKLHLHGLIHGIQPTQALGHWMSHGPTSEAISAAVTYWQGIIVGGDLDQFFIKAVSVLHEEPAEVAIIVALALGLGYGLSKLIPSLQEEMGEFPYPNYAAIGAKGGAAIYDTVMYPGDDWLLGSLKWLLKTGLSFAKIMIAPFVEASHYGYRDGFLPGLKKSGQVALNVVKRTVAALVDLLLAVLTIPFLEISALFIHVPFSGLTMLVSKTMAYLGNWQILGQVLLAFAERPSEQAYLRGFRLSPLYGFSSPFGIYHDNKVLNFLGNAGMLLLWPPVQVLKNLLVLPLIDCLSFLVRAVLIIINPVSRFTAFVLGQVLVKAGFVWDNSIGLFFQGASWLTLTCSNLLSTEASEIRLSCLELLQTVRHHLHHWAFHPENREKPYCAESYFLEEPLRFERLPHQEDDCLMKMMLNKQQATLPVLGKHRLRTPSQPGEKQALSDDESETLLTPQLFSNNPAI</sequence>
<evidence type="ECO:0000313" key="1">
    <source>
        <dbReference type="EMBL" id="KTD48842.1"/>
    </source>
</evidence>
<dbReference type="OrthoDB" id="5651185at2"/>
<accession>A0A0W0XW92</accession>
<evidence type="ECO:0000313" key="2">
    <source>
        <dbReference type="Proteomes" id="UP000054608"/>
    </source>
</evidence>
<reference evidence="1 2" key="1">
    <citation type="submission" date="2015-11" db="EMBL/GenBank/DDBJ databases">
        <title>Genomic analysis of 38 Legionella species identifies large and diverse effector repertoires.</title>
        <authorList>
            <person name="Burstein D."/>
            <person name="Amaro F."/>
            <person name="Zusman T."/>
            <person name="Lifshitz Z."/>
            <person name="Cohen O."/>
            <person name="Gilbert J.A."/>
            <person name="Pupko T."/>
            <person name="Shuman H.A."/>
            <person name="Segal G."/>
        </authorList>
    </citation>
    <scope>NUCLEOTIDE SEQUENCE [LARGE SCALE GENOMIC DNA]</scope>
    <source>
        <strain evidence="1 2">WA-270A-C2</strain>
    </source>
</reference>
<dbReference type="AlphaFoldDB" id="A0A0W0XW92"/>
<keyword evidence="2" id="KW-1185">Reference proteome</keyword>
<protein>
    <submittedName>
        <fullName evidence="1">Coiled-coil protein</fullName>
    </submittedName>
</protein>
<dbReference type="STRING" id="458.Lrub_1193"/>
<name>A0A0W0XW92_9GAMM</name>
<dbReference type="RefSeq" id="WP_058531272.1">
    <property type="nucleotide sequence ID" value="NZ_CAAAIN010000001.1"/>
</dbReference>
<comment type="caution">
    <text evidence="1">The sequence shown here is derived from an EMBL/GenBank/DDBJ whole genome shotgun (WGS) entry which is preliminary data.</text>
</comment>
<organism evidence="1 2">
    <name type="scientific">Legionella rubrilucens</name>
    <dbReference type="NCBI Taxonomy" id="458"/>
    <lineage>
        <taxon>Bacteria</taxon>
        <taxon>Pseudomonadati</taxon>
        <taxon>Pseudomonadota</taxon>
        <taxon>Gammaproteobacteria</taxon>
        <taxon>Legionellales</taxon>
        <taxon>Legionellaceae</taxon>
        <taxon>Legionella</taxon>
    </lineage>
</organism>